<proteinExistence type="predicted"/>
<dbReference type="EMBL" id="JAHLQI010000004">
    <property type="protein sequence ID" value="MBU5490773.1"/>
    <property type="molecule type" value="Genomic_DNA"/>
</dbReference>
<accession>A0ABS6ESV6</accession>
<sequence>MASNRDDFKAKTIDIMAKRVGYRCSNPNCRKLTCGANDDPENYSNIGVAAHICAAAPGGKRYDTNMTSAERKDIQNGIWLCQSCSKLIDSDDIRYTVDLLHKWKQLSEEAAILELESASPAQNTEQDISLIKFYVQCFDRPAFQDDIRQEGRMEDFDRAIEDTIIALNTGVLRTRDGDIIKQADGKAFVQNPEWREKLYNVVDILTAIRRRLMIAEHDHVYSFYSDNGYDGMYCFNDRELEEWFNSSREEILKIMSSICREIGVHELRFSRRCYRW</sequence>
<keyword evidence="1" id="KW-0255">Endonuclease</keyword>
<keyword evidence="2" id="KW-1185">Reference proteome</keyword>
<evidence type="ECO:0000313" key="1">
    <source>
        <dbReference type="EMBL" id="MBU5490773.1"/>
    </source>
</evidence>
<name>A0ABS6ESV6_9FIRM</name>
<evidence type="ECO:0000313" key="2">
    <source>
        <dbReference type="Proteomes" id="UP000783588"/>
    </source>
</evidence>
<comment type="caution">
    <text evidence="1">The sequence shown here is derived from an EMBL/GenBank/DDBJ whole genome shotgun (WGS) entry which is preliminary data.</text>
</comment>
<dbReference type="Proteomes" id="UP000783588">
    <property type="component" value="Unassembled WGS sequence"/>
</dbReference>
<protein>
    <submittedName>
        <fullName evidence="1">HNH endonuclease</fullName>
    </submittedName>
</protein>
<keyword evidence="1" id="KW-0378">Hydrolase</keyword>
<dbReference type="RefSeq" id="WP_216470469.1">
    <property type="nucleotide sequence ID" value="NZ_JAHLQI010000004.1"/>
</dbReference>
<dbReference type="GO" id="GO:0004519">
    <property type="term" value="F:endonuclease activity"/>
    <property type="evidence" value="ECO:0007669"/>
    <property type="project" value="UniProtKB-KW"/>
</dbReference>
<reference evidence="1 2" key="1">
    <citation type="submission" date="2021-06" db="EMBL/GenBank/DDBJ databases">
        <authorList>
            <person name="Sun Q."/>
            <person name="Li D."/>
        </authorList>
    </citation>
    <scope>NUCLEOTIDE SEQUENCE [LARGE SCALE GENOMIC DNA]</scope>
    <source>
        <strain evidence="1 2">MSJd-7</strain>
    </source>
</reference>
<keyword evidence="1" id="KW-0540">Nuclease</keyword>
<organism evidence="1 2">
    <name type="scientific">Butyricicoccus intestinisimiae</name>
    <dbReference type="NCBI Taxonomy" id="2841509"/>
    <lineage>
        <taxon>Bacteria</taxon>
        <taxon>Bacillati</taxon>
        <taxon>Bacillota</taxon>
        <taxon>Clostridia</taxon>
        <taxon>Eubacteriales</taxon>
        <taxon>Butyricicoccaceae</taxon>
        <taxon>Butyricicoccus</taxon>
    </lineage>
</organism>
<gene>
    <name evidence="1" type="ORF">KQI75_09115</name>
</gene>